<sequence>MPATQLSFPEIECSPVVSRPVLALVAQSSDEGCTGNEKRKGRAAVHADSAARKAAYRAAKARVDYTDKPEIIAKLKETAAELDCSVNELLQSMVRFAECNRNWKQVGLYGVRRDGALQ</sequence>
<protein>
    <submittedName>
        <fullName evidence="1">Uncharacterized protein</fullName>
    </submittedName>
</protein>
<dbReference type="Proteomes" id="UP000183417">
    <property type="component" value="Unassembled WGS sequence"/>
</dbReference>
<reference evidence="1 2" key="1">
    <citation type="submission" date="2016-10" db="EMBL/GenBank/DDBJ databases">
        <authorList>
            <person name="de Groot N.N."/>
        </authorList>
    </citation>
    <scope>NUCLEOTIDE SEQUENCE [LARGE SCALE GENOMIC DNA]</scope>
    <source>
        <strain evidence="1 2">LMG 24775</strain>
    </source>
</reference>
<evidence type="ECO:0000313" key="2">
    <source>
        <dbReference type="Proteomes" id="UP000183417"/>
    </source>
</evidence>
<accession>A0A1H3MD30</accession>
<proteinExistence type="predicted"/>
<dbReference type="AlphaFoldDB" id="A0A1H3MD30"/>
<evidence type="ECO:0000313" key="1">
    <source>
        <dbReference type="EMBL" id="SDY73925.1"/>
    </source>
</evidence>
<dbReference type="EMBL" id="FNPE01000007">
    <property type="protein sequence ID" value="SDY73925.1"/>
    <property type="molecule type" value="Genomic_DNA"/>
</dbReference>
<gene>
    <name evidence="1" type="ORF">SAMN05421547_107198</name>
</gene>
<name>A0A1H3MD30_9BURK</name>
<dbReference type="GeneID" id="94694264"/>
<dbReference type="RefSeq" id="WP_143044530.1">
    <property type="nucleotide sequence ID" value="NZ_CP141274.1"/>
</dbReference>
<organism evidence="1 2">
    <name type="scientific">Delftia lacustris</name>
    <dbReference type="NCBI Taxonomy" id="558537"/>
    <lineage>
        <taxon>Bacteria</taxon>
        <taxon>Pseudomonadati</taxon>
        <taxon>Pseudomonadota</taxon>
        <taxon>Betaproteobacteria</taxon>
        <taxon>Burkholderiales</taxon>
        <taxon>Comamonadaceae</taxon>
        <taxon>Delftia</taxon>
    </lineage>
</organism>